<proteinExistence type="inferred from homology"/>
<evidence type="ECO:0000313" key="5">
    <source>
        <dbReference type="EMBL" id="CAA7062056.1"/>
    </source>
</evidence>
<dbReference type="EMBL" id="CACVBM020001917">
    <property type="protein sequence ID" value="CAA7062056.1"/>
    <property type="molecule type" value="Genomic_DNA"/>
</dbReference>
<dbReference type="GO" id="GO:0031083">
    <property type="term" value="C:BLOC-1 complex"/>
    <property type="evidence" value="ECO:0007669"/>
    <property type="project" value="InterPro"/>
</dbReference>
<accession>A0A6D2LCM3</accession>
<feature type="compositionally biased region" description="Low complexity" evidence="4">
    <location>
        <begin position="12"/>
        <end position="27"/>
    </location>
</feature>
<sequence length="138" mass="14585">MEQLSEPNLRDSAAATSSSSSAIADGDAVGGGGGEALARGLSAMLKSVINDFDSKSVDTLNSQDQLSGSLDRLVQELDQLLENAPLPFVVQHASRISSVKQRVSSLNLVLKSIQRRIDNVDQMLSANTTQEKTGLEAT</sequence>
<dbReference type="GO" id="GO:0099078">
    <property type="term" value="C:BORC complex"/>
    <property type="evidence" value="ECO:0007669"/>
    <property type="project" value="TreeGrafter"/>
</dbReference>
<name>A0A6D2LCM3_9BRAS</name>
<dbReference type="GO" id="GO:0008333">
    <property type="term" value="P:endosome to lysosome transport"/>
    <property type="evidence" value="ECO:0007669"/>
    <property type="project" value="TreeGrafter"/>
</dbReference>
<dbReference type="GO" id="GO:0006886">
    <property type="term" value="P:intracellular protein transport"/>
    <property type="evidence" value="ECO:0007669"/>
    <property type="project" value="InterPro"/>
</dbReference>
<gene>
    <name evidence="5" type="ORF">MERR_LOCUS49292</name>
</gene>
<dbReference type="AlphaFoldDB" id="A0A6D2LCM3"/>
<comment type="caution">
    <text evidence="5">The sequence shown here is derived from an EMBL/GenBank/DDBJ whole genome shotgun (WGS) entry which is preliminary data.</text>
</comment>
<organism evidence="5 6">
    <name type="scientific">Microthlaspi erraticum</name>
    <dbReference type="NCBI Taxonomy" id="1685480"/>
    <lineage>
        <taxon>Eukaryota</taxon>
        <taxon>Viridiplantae</taxon>
        <taxon>Streptophyta</taxon>
        <taxon>Embryophyta</taxon>
        <taxon>Tracheophyta</taxon>
        <taxon>Spermatophyta</taxon>
        <taxon>Magnoliopsida</taxon>
        <taxon>eudicotyledons</taxon>
        <taxon>Gunneridae</taxon>
        <taxon>Pentapetalae</taxon>
        <taxon>rosids</taxon>
        <taxon>malvids</taxon>
        <taxon>Brassicales</taxon>
        <taxon>Brassicaceae</taxon>
        <taxon>Coluteocarpeae</taxon>
        <taxon>Microthlaspi</taxon>
    </lineage>
</organism>
<dbReference type="InterPro" id="IPR017246">
    <property type="entry name" value="Snapin"/>
</dbReference>
<evidence type="ECO:0000313" key="6">
    <source>
        <dbReference type="Proteomes" id="UP000467841"/>
    </source>
</evidence>
<comment type="similarity">
    <text evidence="1">Belongs to the SNAPIN family.</text>
</comment>
<evidence type="ECO:0000256" key="2">
    <source>
        <dbReference type="ARBA" id="ARBA00023054"/>
    </source>
</evidence>
<evidence type="ECO:0000256" key="1">
    <source>
        <dbReference type="ARBA" id="ARBA00006111"/>
    </source>
</evidence>
<dbReference type="GO" id="GO:0007040">
    <property type="term" value="P:lysosome organization"/>
    <property type="evidence" value="ECO:0007669"/>
    <property type="project" value="TreeGrafter"/>
</dbReference>
<dbReference type="PANTHER" id="PTHR31305:SF2">
    <property type="entry name" value="SNARE-ASSOCIATED PROTEIN SNAPIN"/>
    <property type="match status" value="1"/>
</dbReference>
<dbReference type="PANTHER" id="PTHR31305">
    <property type="entry name" value="SNARE-ASSOCIATED PROTEIN SNAPIN"/>
    <property type="match status" value="1"/>
</dbReference>
<dbReference type="GO" id="GO:0000149">
    <property type="term" value="F:SNARE binding"/>
    <property type="evidence" value="ECO:0007669"/>
    <property type="project" value="TreeGrafter"/>
</dbReference>
<dbReference type="Proteomes" id="UP000467841">
    <property type="component" value="Unassembled WGS sequence"/>
</dbReference>
<dbReference type="GO" id="GO:0032418">
    <property type="term" value="P:lysosome localization"/>
    <property type="evidence" value="ECO:0007669"/>
    <property type="project" value="TreeGrafter"/>
</dbReference>
<protein>
    <recommendedName>
        <fullName evidence="3">Biogenesis of lysosome-related organelles complex 1 subunit 7</fullName>
    </recommendedName>
</protein>
<dbReference type="OrthoDB" id="5399166at2759"/>
<evidence type="ECO:0000256" key="4">
    <source>
        <dbReference type="SAM" id="MobiDB-lite"/>
    </source>
</evidence>
<reference evidence="5" key="1">
    <citation type="submission" date="2020-01" db="EMBL/GenBank/DDBJ databases">
        <authorList>
            <person name="Mishra B."/>
        </authorList>
    </citation>
    <scope>NUCLEOTIDE SEQUENCE [LARGE SCALE GENOMIC DNA]</scope>
</reference>
<feature type="region of interest" description="Disordered" evidence="4">
    <location>
        <begin position="1"/>
        <end position="32"/>
    </location>
</feature>
<keyword evidence="6" id="KW-1185">Reference proteome</keyword>
<evidence type="ECO:0000256" key="3">
    <source>
        <dbReference type="ARBA" id="ARBA00033330"/>
    </source>
</evidence>
<dbReference type="Pfam" id="PF14712">
    <property type="entry name" value="Snapin_Pallidin"/>
    <property type="match status" value="1"/>
</dbReference>
<keyword evidence="2" id="KW-0175">Coiled coil</keyword>
<dbReference type="InterPro" id="IPR028119">
    <property type="entry name" value="Snapin/Pallidin/Snn1"/>
</dbReference>